<dbReference type="GO" id="GO:0016020">
    <property type="term" value="C:membrane"/>
    <property type="evidence" value="ECO:0007669"/>
    <property type="project" value="UniProtKB-SubCell"/>
</dbReference>
<dbReference type="PANTHER" id="PTHR37422:SF13">
    <property type="entry name" value="LIPOPOLYSACCHARIDE BIOSYNTHESIS PROTEIN PA4999-RELATED"/>
    <property type="match status" value="1"/>
</dbReference>
<evidence type="ECO:0000313" key="8">
    <source>
        <dbReference type="Proteomes" id="UP000419743"/>
    </source>
</evidence>
<evidence type="ECO:0000256" key="1">
    <source>
        <dbReference type="ARBA" id="ARBA00004141"/>
    </source>
</evidence>
<feature type="domain" description="O-antigen ligase-related" evidence="6">
    <location>
        <begin position="215"/>
        <end position="349"/>
    </location>
</feature>
<comment type="caution">
    <text evidence="7">The sequence shown here is derived from an EMBL/GenBank/DDBJ whole genome shotgun (WGS) entry which is preliminary data.</text>
</comment>
<feature type="transmembrane region" description="Helical" evidence="5">
    <location>
        <begin position="334"/>
        <end position="357"/>
    </location>
</feature>
<accession>A0A7M4DJJ5</accession>
<feature type="transmembrane region" description="Helical" evidence="5">
    <location>
        <begin position="52"/>
        <end position="76"/>
    </location>
</feature>
<organism evidence="7 8">
    <name type="scientific">Occultella aeris</name>
    <dbReference type="NCBI Taxonomy" id="2761496"/>
    <lineage>
        <taxon>Bacteria</taxon>
        <taxon>Bacillati</taxon>
        <taxon>Actinomycetota</taxon>
        <taxon>Actinomycetes</taxon>
        <taxon>Micrococcales</taxon>
        <taxon>Ruaniaceae</taxon>
        <taxon>Occultella</taxon>
    </lineage>
</organism>
<feature type="transmembrane region" description="Helical" evidence="5">
    <location>
        <begin position="88"/>
        <end position="107"/>
    </location>
</feature>
<name>A0A7M4DJJ5_9MICO</name>
<dbReference type="PANTHER" id="PTHR37422">
    <property type="entry name" value="TEICHURONIC ACID BIOSYNTHESIS PROTEIN TUAE"/>
    <property type="match status" value="1"/>
</dbReference>
<evidence type="ECO:0000256" key="2">
    <source>
        <dbReference type="ARBA" id="ARBA00022692"/>
    </source>
</evidence>
<feature type="transmembrane region" description="Helical" evidence="5">
    <location>
        <begin position="182"/>
        <end position="200"/>
    </location>
</feature>
<sequence>MLDSVGSRRGGSHNRIGAIWRKNQPGSASSEPAPSQVWAIAVLTATVLTAPFAGAFGALAYIGPLMVGVGVLLNALSRRNATGIPPSPGPVLLATWLVFTTLVTALFSVQAEVAPLVLVGLVALTGCLAASYYRSAGDLRRVESTILVTSSVTAIAFISFAGPRVLGGGTNSWTLIYENSTWINSNTLGLVFAIAIGAGVGRSLRTDRRRLLPVLAVALCMGALALTFSRSAYLAAGAILLLVLVGKRKSFLLFLPLLLVGYANLPMAVQDRVAYTTSGAGGLDASSSVRLELWEAALAIARDNPLLGVGFHSIRPALAEYGAPAGLAFPHNTYLTLLLGTGAITFAIVMVWMGRYFARLVRQSHREPAGPAWTRLLPLTAALVCSFFGEPLLSPIPTVMLVALLAAPYARSASGRSNDL</sequence>
<dbReference type="AlphaFoldDB" id="A0A7M4DJJ5"/>
<feature type="transmembrane region" description="Helical" evidence="5">
    <location>
        <begin position="251"/>
        <end position="269"/>
    </location>
</feature>
<proteinExistence type="predicted"/>
<evidence type="ECO:0000256" key="4">
    <source>
        <dbReference type="ARBA" id="ARBA00023136"/>
    </source>
</evidence>
<keyword evidence="7" id="KW-0436">Ligase</keyword>
<keyword evidence="3 5" id="KW-1133">Transmembrane helix</keyword>
<evidence type="ECO:0000256" key="3">
    <source>
        <dbReference type="ARBA" id="ARBA00022989"/>
    </source>
</evidence>
<dbReference type="InterPro" id="IPR051533">
    <property type="entry name" value="WaaL-like"/>
</dbReference>
<feature type="transmembrane region" description="Helical" evidence="5">
    <location>
        <begin position="212"/>
        <end position="245"/>
    </location>
</feature>
<reference evidence="7 8" key="1">
    <citation type="submission" date="2019-11" db="EMBL/GenBank/DDBJ databases">
        <authorList>
            <person name="Criscuolo A."/>
        </authorList>
    </citation>
    <scope>NUCLEOTIDE SEQUENCE [LARGE SCALE GENOMIC DNA]</scope>
    <source>
        <strain evidence="7">CIP111667</strain>
    </source>
</reference>
<dbReference type="GO" id="GO:0016874">
    <property type="term" value="F:ligase activity"/>
    <property type="evidence" value="ECO:0007669"/>
    <property type="project" value="UniProtKB-KW"/>
</dbReference>
<evidence type="ECO:0000259" key="6">
    <source>
        <dbReference type="Pfam" id="PF04932"/>
    </source>
</evidence>
<keyword evidence="2 5" id="KW-0812">Transmembrane</keyword>
<dbReference type="Proteomes" id="UP000419743">
    <property type="component" value="Unassembled WGS sequence"/>
</dbReference>
<dbReference type="EMBL" id="CACRYJ010000032">
    <property type="protein sequence ID" value="VZO37215.1"/>
    <property type="molecule type" value="Genomic_DNA"/>
</dbReference>
<evidence type="ECO:0000313" key="7">
    <source>
        <dbReference type="EMBL" id="VZO37215.1"/>
    </source>
</evidence>
<dbReference type="Pfam" id="PF04932">
    <property type="entry name" value="Wzy_C"/>
    <property type="match status" value="1"/>
</dbReference>
<feature type="transmembrane region" description="Helical" evidence="5">
    <location>
        <begin position="113"/>
        <end position="133"/>
    </location>
</feature>
<protein>
    <submittedName>
        <fullName evidence="7">O-Antigen ligase</fullName>
    </submittedName>
</protein>
<dbReference type="InterPro" id="IPR007016">
    <property type="entry name" value="O-antigen_ligase-rel_domated"/>
</dbReference>
<evidence type="ECO:0000256" key="5">
    <source>
        <dbReference type="SAM" id="Phobius"/>
    </source>
</evidence>
<keyword evidence="8" id="KW-1185">Reference proteome</keyword>
<feature type="transmembrane region" description="Helical" evidence="5">
    <location>
        <begin position="145"/>
        <end position="162"/>
    </location>
</feature>
<keyword evidence="4 5" id="KW-0472">Membrane</keyword>
<comment type="subcellular location">
    <subcellularLocation>
        <location evidence="1">Membrane</location>
        <topology evidence="1">Multi-pass membrane protein</topology>
    </subcellularLocation>
</comment>
<gene>
    <name evidence="7" type="ORF">HALOF300_02302</name>
</gene>